<feature type="region of interest" description="Disordered" evidence="1">
    <location>
        <begin position="16"/>
        <end position="51"/>
    </location>
</feature>
<name>A0A5D4TD24_9BACI</name>
<evidence type="ECO:0000256" key="1">
    <source>
        <dbReference type="SAM" id="MobiDB-lite"/>
    </source>
</evidence>
<proteinExistence type="predicted"/>
<dbReference type="AlphaFoldDB" id="A0A5D4TD24"/>
<comment type="caution">
    <text evidence="2">The sequence shown here is derived from an EMBL/GenBank/DDBJ whole genome shotgun (WGS) entry which is preliminary data.</text>
</comment>
<protein>
    <submittedName>
        <fullName evidence="2">Uncharacterized protein</fullName>
    </submittedName>
</protein>
<sequence>MDYNKCRTLIDCSERSEESCGRKGHGRPRKAKPEEAPGPPAESEATGTEINSQCCLFKSS</sequence>
<accession>A0A5D4TD24</accession>
<reference evidence="2 3" key="1">
    <citation type="submission" date="2019-08" db="EMBL/GenBank/DDBJ databases">
        <title>Bacillus genomes from the desert of Cuatro Cienegas, Coahuila.</title>
        <authorList>
            <person name="Olmedo-Alvarez G."/>
        </authorList>
    </citation>
    <scope>NUCLEOTIDE SEQUENCE [LARGE SCALE GENOMIC DNA]</scope>
    <source>
        <strain evidence="2 3">CH98b_3T</strain>
    </source>
</reference>
<evidence type="ECO:0000313" key="3">
    <source>
        <dbReference type="Proteomes" id="UP000324517"/>
    </source>
</evidence>
<evidence type="ECO:0000313" key="2">
    <source>
        <dbReference type="EMBL" id="TYS73195.1"/>
    </source>
</evidence>
<gene>
    <name evidence="2" type="ORF">FZC75_08420</name>
</gene>
<organism evidence="2 3">
    <name type="scientific">Sutcliffiella horikoshii</name>
    <dbReference type="NCBI Taxonomy" id="79883"/>
    <lineage>
        <taxon>Bacteria</taxon>
        <taxon>Bacillati</taxon>
        <taxon>Bacillota</taxon>
        <taxon>Bacilli</taxon>
        <taxon>Bacillales</taxon>
        <taxon>Bacillaceae</taxon>
        <taxon>Sutcliffiella</taxon>
    </lineage>
</organism>
<dbReference type="EMBL" id="VTET01000003">
    <property type="protein sequence ID" value="TYS73195.1"/>
    <property type="molecule type" value="Genomic_DNA"/>
</dbReference>
<dbReference type="Proteomes" id="UP000324517">
    <property type="component" value="Unassembled WGS sequence"/>
</dbReference>